<keyword evidence="3" id="KW-1185">Reference proteome</keyword>
<comment type="caution">
    <text evidence="1">The sequence shown here is derived from an EMBL/GenBank/DDBJ whole genome shotgun (WGS) entry which is preliminary data.</text>
</comment>
<dbReference type="Pfam" id="PF05138">
    <property type="entry name" value="PaaA_PaaC"/>
    <property type="match status" value="1"/>
</dbReference>
<dbReference type="InterPro" id="IPR052703">
    <property type="entry name" value="Aromatic_CoA_ox/epox"/>
</dbReference>
<evidence type="ECO:0000313" key="3">
    <source>
        <dbReference type="Proteomes" id="UP000037784"/>
    </source>
</evidence>
<dbReference type="EMBL" id="BBZA01000106">
    <property type="protein sequence ID" value="GAP63038.1"/>
    <property type="molecule type" value="Genomic_DNA"/>
</dbReference>
<dbReference type="GO" id="GO:0010124">
    <property type="term" value="P:phenylacetate catabolic process"/>
    <property type="evidence" value="ECO:0007669"/>
    <property type="project" value="InterPro"/>
</dbReference>
<dbReference type="PANTHER" id="PTHR30458:SF2">
    <property type="entry name" value="1,2-PHENYLACETYL-COA EPOXIDASE, SUBUNIT A"/>
    <property type="match status" value="1"/>
</dbReference>
<evidence type="ECO:0000313" key="4">
    <source>
        <dbReference type="Proteomes" id="UP000050502"/>
    </source>
</evidence>
<dbReference type="InterPro" id="IPR012347">
    <property type="entry name" value="Ferritin-like"/>
</dbReference>
<dbReference type="PATRIC" id="fig|872965.6.peg.2311"/>
<dbReference type="RefSeq" id="WP_054492908.1">
    <property type="nucleotide sequence ID" value="NZ_BBZA01000106.1"/>
</dbReference>
<dbReference type="EMBL" id="LGKN01000009">
    <property type="protein sequence ID" value="KPL86315.1"/>
    <property type="molecule type" value="Genomic_DNA"/>
</dbReference>
<dbReference type="GO" id="GO:0097266">
    <property type="term" value="F:phenylacetyl-CoA 1,2-epoxidase activity"/>
    <property type="evidence" value="ECO:0007669"/>
    <property type="project" value="UniProtKB-EC"/>
</dbReference>
<proteinExistence type="predicted"/>
<reference evidence="3" key="3">
    <citation type="submission" date="2015-08" db="EMBL/GenBank/DDBJ databases">
        <title>Draft Genome Sequence of a Heterotrophic Facultative Anaerobic Bacterium Ardenticatena maritima Strain 110S.</title>
        <authorList>
            <person name="Kawaichi S."/>
            <person name="Yoshida T."/>
            <person name="Sako Y."/>
            <person name="Nakamura R."/>
        </authorList>
    </citation>
    <scope>NUCLEOTIDE SEQUENCE [LARGE SCALE GENOMIC DNA]</scope>
    <source>
        <strain evidence="3">110S</strain>
    </source>
</reference>
<sequence length="329" mass="37922">MSSPQTDPRYEEKLAEFEARIARGEKIEPDDWMPDEYRRQLIRLIQQHANSEVIGALPEGTWIPYAPTFKRKKALVAKVQDEVGHGLMLYRAAETLGKPREEMIEEMLSGKSKWSLVFAYPAETWADVAIIAWLIDGGAIVNQTIMATGSYAPYCRALKRIIYEESFHLKHGFDMVVTLAEGTKRQRDMLQDALNRWWEPIIMFFGPPDTLSKHTPVLKRWGVKPKTNDEQRQIFLRKFVPQILDLGLTIPDPNLRYDEENDRWLYTEPDWDKFFDIIRGNGPMSKERLAVRRLAHEEGRWVREALEATGIARQLREAAVAAPSSSVVA</sequence>
<dbReference type="Gene3D" id="1.20.1260.10">
    <property type="match status" value="1"/>
</dbReference>
<evidence type="ECO:0000313" key="2">
    <source>
        <dbReference type="EMBL" id="KPL86315.1"/>
    </source>
</evidence>
<dbReference type="AlphaFoldDB" id="A0A0M9UCJ9"/>
<keyword evidence="1" id="KW-0560">Oxidoreductase</keyword>
<dbReference type="InterPro" id="IPR009078">
    <property type="entry name" value="Ferritin-like_SF"/>
</dbReference>
<reference evidence="2 4" key="2">
    <citation type="submission" date="2015-07" db="EMBL/GenBank/DDBJ databases">
        <title>Whole genome sequence of Ardenticatena maritima DSM 23922.</title>
        <authorList>
            <person name="Hemp J."/>
            <person name="Ward L.M."/>
            <person name="Pace L.A."/>
            <person name="Fischer W.W."/>
        </authorList>
    </citation>
    <scope>NUCLEOTIDE SEQUENCE [LARGE SCALE GENOMIC DNA]</scope>
    <source>
        <strain evidence="2 4">110S</strain>
    </source>
</reference>
<protein>
    <submittedName>
        <fullName evidence="2">ATPase AAA</fullName>
    </submittedName>
    <submittedName>
        <fullName evidence="1">Ring-1,2-phenylacetyl-CoA epoxidase subunit PaaA</fullName>
        <ecNumber evidence="1">1.14.13.149</ecNumber>
    </submittedName>
</protein>
<dbReference type="SUPFAM" id="SSF47240">
    <property type="entry name" value="Ferritin-like"/>
    <property type="match status" value="1"/>
</dbReference>
<organism evidence="1 3">
    <name type="scientific">Ardenticatena maritima</name>
    <dbReference type="NCBI Taxonomy" id="872965"/>
    <lineage>
        <taxon>Bacteria</taxon>
        <taxon>Bacillati</taxon>
        <taxon>Chloroflexota</taxon>
        <taxon>Ardenticatenia</taxon>
        <taxon>Ardenticatenales</taxon>
        <taxon>Ardenticatenaceae</taxon>
        <taxon>Ardenticatena</taxon>
    </lineage>
</organism>
<dbReference type="GO" id="GO:0005829">
    <property type="term" value="C:cytosol"/>
    <property type="evidence" value="ECO:0007669"/>
    <property type="project" value="TreeGrafter"/>
</dbReference>
<dbReference type="Proteomes" id="UP000037784">
    <property type="component" value="Unassembled WGS sequence"/>
</dbReference>
<name>A0A0M9UCJ9_9CHLR</name>
<dbReference type="NCBIfam" id="TIGR02156">
    <property type="entry name" value="PA_CoA_Oxy1"/>
    <property type="match status" value="1"/>
</dbReference>
<dbReference type="InterPro" id="IPR011881">
    <property type="entry name" value="PaaA"/>
</dbReference>
<dbReference type="InterPro" id="IPR007814">
    <property type="entry name" value="PaaA_PaaC"/>
</dbReference>
<evidence type="ECO:0000313" key="1">
    <source>
        <dbReference type="EMBL" id="GAP63038.1"/>
    </source>
</evidence>
<gene>
    <name evidence="1" type="primary">paaA</name>
    <name evidence="1" type="ORF">ARMA_1461</name>
    <name evidence="2" type="ORF">SE16_13365</name>
</gene>
<accession>A0A0M9UCJ9</accession>
<reference evidence="1" key="1">
    <citation type="journal article" date="2015" name="Genome Announc.">
        <title>Draft Genome Sequence of a Heterotrophic Facultative Anaerobic Thermophilic Bacterium, Ardenticatena maritima Strain 110ST.</title>
        <authorList>
            <person name="Kawaichi S."/>
            <person name="Yoshida T."/>
            <person name="Sako Y."/>
            <person name="Nakamura R."/>
        </authorList>
    </citation>
    <scope>NUCLEOTIDE SEQUENCE [LARGE SCALE GENOMIC DNA]</scope>
    <source>
        <strain evidence="1">110S</strain>
    </source>
</reference>
<dbReference type="EC" id="1.14.13.149" evidence="1"/>
<dbReference type="Proteomes" id="UP000050502">
    <property type="component" value="Unassembled WGS sequence"/>
</dbReference>
<dbReference type="PANTHER" id="PTHR30458">
    <property type="entry name" value="PHENYLACETIC ACID DEGRADATION PROTEIN PAA"/>
    <property type="match status" value="1"/>
</dbReference>
<dbReference type="STRING" id="872965.SE16_13365"/>